<reference evidence="3 4" key="1">
    <citation type="submission" date="2015-11" db="EMBL/GenBank/DDBJ databases">
        <title>The limits of bacterial species coexistence and the symbiotic plasmid transference in sympatric Rhizobium populations.</title>
        <authorList>
            <person name="Perez-Carrascal O.M."/>
            <person name="VanInsberghe D."/>
            <person name="Juarez S."/>
            <person name="Polz M.F."/>
            <person name="Vinuesa P."/>
            <person name="Gonzalez V."/>
        </authorList>
    </citation>
    <scope>NUCLEOTIDE SEQUENCE [LARGE SCALE GENOMIC DNA]</scope>
    <source>
        <strain evidence="3 4">N771</strain>
    </source>
</reference>
<dbReference type="EMBL" id="CP013568">
    <property type="protein sequence ID" value="ANL83925.1"/>
    <property type="molecule type" value="Genomic_DNA"/>
</dbReference>
<keyword evidence="4" id="KW-1185">Reference proteome</keyword>
<protein>
    <submittedName>
        <fullName evidence="3">Acyltransferase 3 family protein</fullName>
    </submittedName>
</protein>
<feature type="transmembrane region" description="Helical" evidence="1">
    <location>
        <begin position="300"/>
        <end position="319"/>
    </location>
</feature>
<keyword evidence="3" id="KW-0808">Transferase</keyword>
<feature type="transmembrane region" description="Helical" evidence="1">
    <location>
        <begin position="60"/>
        <end position="84"/>
    </location>
</feature>
<feature type="transmembrane region" description="Helical" evidence="1">
    <location>
        <begin position="240"/>
        <end position="261"/>
    </location>
</feature>
<gene>
    <name evidence="3" type="ORF">AMC81_CH01114</name>
</gene>
<evidence type="ECO:0000313" key="4">
    <source>
        <dbReference type="Proteomes" id="UP000078551"/>
    </source>
</evidence>
<evidence type="ECO:0000313" key="3">
    <source>
        <dbReference type="EMBL" id="ANL83925.1"/>
    </source>
</evidence>
<dbReference type="InterPro" id="IPR050879">
    <property type="entry name" value="Acyltransferase_3"/>
</dbReference>
<evidence type="ECO:0000259" key="2">
    <source>
        <dbReference type="Pfam" id="PF01757"/>
    </source>
</evidence>
<feature type="transmembrane region" description="Helical" evidence="1">
    <location>
        <begin position="33"/>
        <end position="54"/>
    </location>
</feature>
<feature type="transmembrane region" description="Helical" evidence="1">
    <location>
        <begin position="217"/>
        <end position="234"/>
    </location>
</feature>
<keyword evidence="1" id="KW-1133">Transmembrane helix</keyword>
<feature type="transmembrane region" description="Helical" evidence="1">
    <location>
        <begin position="129"/>
        <end position="147"/>
    </location>
</feature>
<feature type="domain" description="Acyltransferase 3" evidence="2">
    <location>
        <begin position="34"/>
        <end position="315"/>
    </location>
</feature>
<keyword evidence="1" id="KW-0812">Transmembrane</keyword>
<feature type="transmembrane region" description="Helical" evidence="1">
    <location>
        <begin position="188"/>
        <end position="205"/>
    </location>
</feature>
<keyword evidence="1" id="KW-0472">Membrane</keyword>
<evidence type="ECO:0000256" key="1">
    <source>
        <dbReference type="SAM" id="Phobius"/>
    </source>
</evidence>
<feature type="transmembrane region" description="Helical" evidence="1">
    <location>
        <begin position="154"/>
        <end position="176"/>
    </location>
</feature>
<feature type="transmembrane region" description="Helical" evidence="1">
    <location>
        <begin position="273"/>
        <end position="294"/>
    </location>
</feature>
<sequence length="355" mass="39166">MSTEKYTISCLLLKFSLNGYVSEMRSSQHSNRIAGLDTVRAVAALSVVFAHLLGPSMPGISRYIFTGHPAVIAFFVVSGFCIHYPYRRQELRTAPFLAGRFLRIVPPSAVAFLMAQALGIRAYNPIDGFILWSVVCEAVYYCLYPLFLPAARRIGWPLIIAASLIASYGVAIGVGPDHYGNAKSYGPLLNWVVGLPAWLIGCYLAENFDRLKLAGHVWLWRAVTATTASILYWATINTPAGFYLTMTPFSALAACWIMAEIRSAADQGPVKMLEAVGAACFSIYLVHIIAATAVEWLVTPPIVVCILSLALVYPFYRWIEKPCHVAARRAKAKLEHLEVRRRLDEGVDFGAEKSL</sequence>
<accession>A0ABN4QE68</accession>
<name>A0ABN4QE68_9HYPH</name>
<dbReference type="Pfam" id="PF01757">
    <property type="entry name" value="Acyl_transf_3"/>
    <property type="match status" value="1"/>
</dbReference>
<dbReference type="PANTHER" id="PTHR23028">
    <property type="entry name" value="ACETYLTRANSFERASE"/>
    <property type="match status" value="1"/>
</dbReference>
<dbReference type="Proteomes" id="UP000078551">
    <property type="component" value="Chromosome"/>
</dbReference>
<organism evidence="3 4">
    <name type="scientific">Rhizobium phaseoli</name>
    <dbReference type="NCBI Taxonomy" id="396"/>
    <lineage>
        <taxon>Bacteria</taxon>
        <taxon>Pseudomonadati</taxon>
        <taxon>Pseudomonadota</taxon>
        <taxon>Alphaproteobacteria</taxon>
        <taxon>Hyphomicrobiales</taxon>
        <taxon>Rhizobiaceae</taxon>
        <taxon>Rhizobium/Agrobacterium group</taxon>
        <taxon>Rhizobium</taxon>
    </lineage>
</organism>
<proteinExistence type="predicted"/>
<keyword evidence="3" id="KW-0012">Acyltransferase</keyword>
<dbReference type="InterPro" id="IPR002656">
    <property type="entry name" value="Acyl_transf_3_dom"/>
</dbReference>
<feature type="transmembrane region" description="Helical" evidence="1">
    <location>
        <begin position="104"/>
        <end position="123"/>
    </location>
</feature>
<dbReference type="GO" id="GO:0016746">
    <property type="term" value="F:acyltransferase activity"/>
    <property type="evidence" value="ECO:0007669"/>
    <property type="project" value="UniProtKB-KW"/>
</dbReference>